<comment type="caution">
    <text evidence="1">The sequence shown here is derived from an EMBL/GenBank/DDBJ whole genome shotgun (WGS) entry which is preliminary data.</text>
</comment>
<proteinExistence type="predicted"/>
<evidence type="ECO:0000313" key="1">
    <source>
        <dbReference type="EMBL" id="TDH67214.1"/>
    </source>
</evidence>
<gene>
    <name evidence="1" type="ORF">CCR75_002445</name>
</gene>
<evidence type="ECO:0000313" key="2">
    <source>
        <dbReference type="Proteomes" id="UP000294530"/>
    </source>
</evidence>
<keyword evidence="2" id="KW-1185">Reference proteome</keyword>
<dbReference type="KEGG" id="blac:94346213"/>
<organism evidence="1 2">
    <name type="scientific">Bremia lactucae</name>
    <name type="common">Lettuce downy mildew</name>
    <dbReference type="NCBI Taxonomy" id="4779"/>
    <lineage>
        <taxon>Eukaryota</taxon>
        <taxon>Sar</taxon>
        <taxon>Stramenopiles</taxon>
        <taxon>Oomycota</taxon>
        <taxon>Peronosporomycetes</taxon>
        <taxon>Peronosporales</taxon>
        <taxon>Peronosporaceae</taxon>
        <taxon>Bremia</taxon>
    </lineage>
</organism>
<dbReference type="GeneID" id="94346213"/>
<accession>A0A976ID21</accession>
<dbReference type="RefSeq" id="XP_067816713.1">
    <property type="nucleotide sequence ID" value="XM_067960542.1"/>
</dbReference>
<reference evidence="1 2" key="1">
    <citation type="journal article" date="2021" name="Genome Biol.">
        <title>AFLAP: assembly-free linkage analysis pipeline using k-mers from genome sequencing data.</title>
        <authorList>
            <person name="Fletcher K."/>
            <person name="Zhang L."/>
            <person name="Gil J."/>
            <person name="Han R."/>
            <person name="Cavanaugh K."/>
            <person name="Michelmore R."/>
        </authorList>
    </citation>
    <scope>NUCLEOTIDE SEQUENCE [LARGE SCALE GENOMIC DNA]</scope>
    <source>
        <strain evidence="1 2">SF5</strain>
    </source>
</reference>
<protein>
    <submittedName>
        <fullName evidence="1">Uncharacterized protein</fullName>
    </submittedName>
</protein>
<dbReference type="Proteomes" id="UP000294530">
    <property type="component" value="Unassembled WGS sequence"/>
</dbReference>
<sequence>MPEGPDRIATQLGGAEDNKLVMGSEARMPRLHNGGGWGEMRNEKAACMLGCESWLAMLA</sequence>
<dbReference type="AlphaFoldDB" id="A0A976ID21"/>
<name>A0A976ID21_BRELC</name>
<dbReference type="OrthoDB" id="194468at2759"/>
<dbReference type="EMBL" id="SHOA02000006">
    <property type="protein sequence ID" value="TDH67214.1"/>
    <property type="molecule type" value="Genomic_DNA"/>
</dbReference>